<protein>
    <recommendedName>
        <fullName evidence="6">PPIase cyclophilin-type domain-containing protein</fullName>
    </recommendedName>
</protein>
<comment type="similarity">
    <text evidence="4">Belongs to the cyclophilin-type PPIase family. CWC27 subfamily.</text>
</comment>
<feature type="compositionally biased region" description="Basic and acidic residues" evidence="5">
    <location>
        <begin position="266"/>
        <end position="297"/>
    </location>
</feature>
<evidence type="ECO:0000256" key="5">
    <source>
        <dbReference type="SAM" id="MobiDB-lite"/>
    </source>
</evidence>
<gene>
    <name evidence="7" type="ORF">PUMCH_004133</name>
</gene>
<keyword evidence="8" id="KW-1185">Reference proteome</keyword>
<dbReference type="InterPro" id="IPR044666">
    <property type="entry name" value="Cyclophilin_A-like"/>
</dbReference>
<evidence type="ECO:0000313" key="7">
    <source>
        <dbReference type="EMBL" id="WPK26772.1"/>
    </source>
</evidence>
<feature type="domain" description="PPIase cyclophilin-type" evidence="6">
    <location>
        <begin position="16"/>
        <end position="153"/>
    </location>
</feature>
<feature type="region of interest" description="Disordered" evidence="5">
    <location>
        <begin position="260"/>
        <end position="308"/>
    </location>
</feature>
<dbReference type="AlphaFoldDB" id="A0AAX4HFV6"/>
<dbReference type="Proteomes" id="UP001338582">
    <property type="component" value="Chromosome 5"/>
</dbReference>
<dbReference type="GO" id="GO:0071013">
    <property type="term" value="C:catalytic step 2 spliceosome"/>
    <property type="evidence" value="ECO:0007669"/>
    <property type="project" value="TreeGrafter"/>
</dbReference>
<keyword evidence="3" id="KW-0539">Nucleus</keyword>
<dbReference type="Pfam" id="PF00160">
    <property type="entry name" value="Pro_isomerase"/>
    <property type="match status" value="1"/>
</dbReference>
<evidence type="ECO:0000256" key="1">
    <source>
        <dbReference type="ARBA" id="ARBA00000971"/>
    </source>
</evidence>
<dbReference type="KEGG" id="asau:88175194"/>
<feature type="region of interest" description="Disordered" evidence="5">
    <location>
        <begin position="205"/>
        <end position="230"/>
    </location>
</feature>
<dbReference type="RefSeq" id="XP_062879151.1">
    <property type="nucleotide sequence ID" value="XM_063023081.1"/>
</dbReference>
<evidence type="ECO:0000259" key="6">
    <source>
        <dbReference type="PROSITE" id="PS50072"/>
    </source>
</evidence>
<accession>A0AAX4HFV6</accession>
<organism evidence="7 8">
    <name type="scientific">Australozyma saopauloensis</name>
    <dbReference type="NCBI Taxonomy" id="291208"/>
    <lineage>
        <taxon>Eukaryota</taxon>
        <taxon>Fungi</taxon>
        <taxon>Dikarya</taxon>
        <taxon>Ascomycota</taxon>
        <taxon>Saccharomycotina</taxon>
        <taxon>Pichiomycetes</taxon>
        <taxon>Metschnikowiaceae</taxon>
        <taxon>Australozyma</taxon>
    </lineage>
</organism>
<comment type="catalytic activity">
    <reaction evidence="1">
        <text>[protein]-peptidylproline (omega=180) = [protein]-peptidylproline (omega=0)</text>
        <dbReference type="Rhea" id="RHEA:16237"/>
        <dbReference type="Rhea" id="RHEA-COMP:10747"/>
        <dbReference type="Rhea" id="RHEA-COMP:10748"/>
        <dbReference type="ChEBI" id="CHEBI:83833"/>
        <dbReference type="ChEBI" id="CHEBI:83834"/>
        <dbReference type="EC" id="5.2.1.8"/>
    </reaction>
</comment>
<dbReference type="GO" id="GO:0003755">
    <property type="term" value="F:peptidyl-prolyl cis-trans isomerase activity"/>
    <property type="evidence" value="ECO:0007669"/>
    <property type="project" value="UniProtKB-EC"/>
</dbReference>
<dbReference type="EMBL" id="CP138898">
    <property type="protein sequence ID" value="WPK26772.1"/>
    <property type="molecule type" value="Genomic_DNA"/>
</dbReference>
<dbReference type="InterPro" id="IPR029000">
    <property type="entry name" value="Cyclophilin-like_dom_sf"/>
</dbReference>
<feature type="compositionally biased region" description="Polar residues" evidence="5">
    <location>
        <begin position="205"/>
        <end position="214"/>
    </location>
</feature>
<name>A0AAX4HFV6_9ASCO</name>
<dbReference type="Gene3D" id="2.40.100.10">
    <property type="entry name" value="Cyclophilin-like"/>
    <property type="match status" value="1"/>
</dbReference>
<dbReference type="PROSITE" id="PS50072">
    <property type="entry name" value="CSA_PPIASE_2"/>
    <property type="match status" value="1"/>
</dbReference>
<comment type="subcellular location">
    <subcellularLocation>
        <location evidence="2">Nucleus</location>
    </subcellularLocation>
</comment>
<evidence type="ECO:0000256" key="4">
    <source>
        <dbReference type="ARBA" id="ARBA00038509"/>
    </source>
</evidence>
<evidence type="ECO:0000256" key="2">
    <source>
        <dbReference type="ARBA" id="ARBA00004123"/>
    </source>
</evidence>
<dbReference type="GeneID" id="88175194"/>
<reference evidence="7 8" key="1">
    <citation type="submission" date="2023-10" db="EMBL/GenBank/DDBJ databases">
        <title>Draft Genome Sequence of Candida saopaulonensis from a very Premature Infant with Sepsis.</title>
        <authorList>
            <person name="Ning Y."/>
            <person name="Dai R."/>
            <person name="Xiao M."/>
            <person name="Xu Y."/>
            <person name="Yan Q."/>
            <person name="Zhang L."/>
        </authorList>
    </citation>
    <scope>NUCLEOTIDE SEQUENCE [LARGE SCALE GENOMIC DNA]</scope>
    <source>
        <strain evidence="7 8">19XY460</strain>
    </source>
</reference>
<dbReference type="PANTHER" id="PTHR45625">
    <property type="entry name" value="PEPTIDYL-PROLYL CIS-TRANS ISOMERASE-RELATED"/>
    <property type="match status" value="1"/>
</dbReference>
<dbReference type="InterPro" id="IPR002130">
    <property type="entry name" value="Cyclophilin-type_PPIase_dom"/>
</dbReference>
<evidence type="ECO:0000313" key="8">
    <source>
        <dbReference type="Proteomes" id="UP001338582"/>
    </source>
</evidence>
<dbReference type="SUPFAM" id="SSF50891">
    <property type="entry name" value="Cyclophilin-like"/>
    <property type="match status" value="1"/>
</dbReference>
<evidence type="ECO:0000256" key="3">
    <source>
        <dbReference type="ARBA" id="ARBA00023242"/>
    </source>
</evidence>
<sequence>MKLQGSAKVRICTTKGDLDISLYPEQLPKLCRAFLTNCLNKHFVGLGFDKCTSDIVQTQLKDDLRPINRESHSRIKFDGKGDVGILNLESSAHSTADGFFITTKPCPQFNSEYVIIGKVTNESFYTVMKILDGEKKEDGETPLYPVTIKDTVVLQKYFDDIEKEEVKQETTIKPLPKKQKRAIQLDYDEDDDVLEESPFVMKSAFESSTKTSLKTNKEEEANLEQVGNQRDEVSGAEIDLIPKELGDLLLKPETVEPAISGNDIELDVREEQKEKATSTSSDKGKLKSADSEVKPDPSIDPYDPDLDIPKDAITFETLQNHFFKSK</sequence>
<dbReference type="PANTHER" id="PTHR45625:SF6">
    <property type="entry name" value="SPLICEOSOME-ASSOCIATED PROTEIN CWC27 HOMOLOG"/>
    <property type="match status" value="1"/>
</dbReference>
<proteinExistence type="inferred from homology"/>